<protein>
    <recommendedName>
        <fullName evidence="3">DUF1178 domain-containing protein</fullName>
    </recommendedName>
</protein>
<reference evidence="1 2" key="1">
    <citation type="submission" date="2020-08" db="EMBL/GenBank/DDBJ databases">
        <title>Genomic Encyclopedia of Type Strains, Phase IV (KMG-IV): sequencing the most valuable type-strain genomes for metagenomic binning, comparative biology and taxonomic classification.</title>
        <authorList>
            <person name="Goeker M."/>
        </authorList>
    </citation>
    <scope>NUCLEOTIDE SEQUENCE [LARGE SCALE GENOMIC DNA]</scope>
    <source>
        <strain evidence="1 2">DSM 17328</strain>
    </source>
</reference>
<evidence type="ECO:0000313" key="1">
    <source>
        <dbReference type="EMBL" id="MBB4632053.1"/>
    </source>
</evidence>
<dbReference type="InterPro" id="IPR009562">
    <property type="entry name" value="DUF1178"/>
</dbReference>
<evidence type="ECO:0000313" key="2">
    <source>
        <dbReference type="Proteomes" id="UP000566324"/>
    </source>
</evidence>
<dbReference type="AlphaFoldDB" id="A0A7W7B103"/>
<sequence>MIVFDLKCANAHVFETWFGSSSDYETQRERGLLSCPLCGNAEIAKAVMAPAVPAKGNTRADTRPVPVAGGEDARIKQMLGALAEMQKSMIESSEYVGTRFAEEARAIHYGETDARGIYGETTADEAVQLRDEGIEAMPLLFPVRTGRTDA</sequence>
<accession>A0A7W7B103</accession>
<evidence type="ECO:0008006" key="3">
    <source>
        <dbReference type="Google" id="ProtNLM"/>
    </source>
</evidence>
<proteinExistence type="predicted"/>
<dbReference type="EMBL" id="JACHNZ010000016">
    <property type="protein sequence ID" value="MBB4632053.1"/>
    <property type="molecule type" value="Genomic_DNA"/>
</dbReference>
<dbReference type="Proteomes" id="UP000566324">
    <property type="component" value="Unassembled WGS sequence"/>
</dbReference>
<dbReference type="RefSeq" id="WP_184067870.1">
    <property type="nucleotide sequence ID" value="NZ_JACHNZ010000016.1"/>
</dbReference>
<dbReference type="PIRSF" id="PIRSF032131">
    <property type="entry name" value="UCP032131"/>
    <property type="match status" value="1"/>
</dbReference>
<name>A0A7W7B103_9SPHN</name>
<keyword evidence="2" id="KW-1185">Reference proteome</keyword>
<gene>
    <name evidence="1" type="ORF">GGQ98_001670</name>
</gene>
<dbReference type="Pfam" id="PF06676">
    <property type="entry name" value="DUF1178"/>
    <property type="match status" value="1"/>
</dbReference>
<organism evidence="1 2">
    <name type="scientific">Sphingosinicella soli</name>
    <dbReference type="NCBI Taxonomy" id="333708"/>
    <lineage>
        <taxon>Bacteria</taxon>
        <taxon>Pseudomonadati</taxon>
        <taxon>Pseudomonadota</taxon>
        <taxon>Alphaproteobacteria</taxon>
        <taxon>Sphingomonadales</taxon>
        <taxon>Sphingosinicellaceae</taxon>
        <taxon>Sphingosinicella</taxon>
    </lineage>
</organism>
<comment type="caution">
    <text evidence="1">The sequence shown here is derived from an EMBL/GenBank/DDBJ whole genome shotgun (WGS) entry which is preliminary data.</text>
</comment>